<dbReference type="InterPro" id="IPR036188">
    <property type="entry name" value="FAD/NAD-bd_sf"/>
</dbReference>
<comment type="similarity">
    <text evidence="1">Belongs to the class-II pyridine nucleotide-disulfide oxidoreductase family.</text>
</comment>
<dbReference type="Proteomes" id="UP000184188">
    <property type="component" value="Unassembled WGS sequence"/>
</dbReference>
<feature type="domain" description="FAD/NAD(P)-binding" evidence="4">
    <location>
        <begin position="6"/>
        <end position="298"/>
    </location>
</feature>
<dbReference type="EMBL" id="KV878344">
    <property type="protein sequence ID" value="OJJ45951.1"/>
    <property type="molecule type" value="Genomic_DNA"/>
</dbReference>
<dbReference type="OrthoDB" id="10260355at2759"/>
<sequence length="309" mass="32937">MTRLLDCVIVGGGPAGLSVALGLCRVRRTAVILDSAEYRNAHSPEMHNVLTWDHQNPAAYRAAALRQIVDGRYDTVQYAQTRVESVVQDGEGVFVATDSTGTTWLGRTLVIATGITDVMPGIPGFRECWKNMNIYHCPFCHGYENSGAESAAIIAVDNMASPMGAHFAKLFSRFANKIAVYTHGNEAIEPTFAAVVAANPAIQLDHRRLARLIPSAEPGGKPSVQLETGEVVTHDFFSHQPTASPNIAFAKGLNLALADSQTELKTDQPFFQTNVPGCFALGDIASPFRTVTAAVSAGSAVAGGIANRL</sequence>
<dbReference type="RefSeq" id="XP_022580461.1">
    <property type="nucleotide sequence ID" value="XM_022729544.1"/>
</dbReference>
<name>A0A1L9SFH8_9EURO</name>
<evidence type="ECO:0000256" key="2">
    <source>
        <dbReference type="ARBA" id="ARBA00022630"/>
    </source>
</evidence>
<dbReference type="Pfam" id="PF07992">
    <property type="entry name" value="Pyr_redox_2"/>
    <property type="match status" value="1"/>
</dbReference>
<dbReference type="SUPFAM" id="SSF51905">
    <property type="entry name" value="FAD/NAD(P)-binding domain"/>
    <property type="match status" value="1"/>
</dbReference>
<keyword evidence="6" id="KW-1185">Reference proteome</keyword>
<proteinExistence type="inferred from homology"/>
<dbReference type="AlphaFoldDB" id="A0A1L9SFH8"/>
<dbReference type="Gene3D" id="3.50.50.60">
    <property type="entry name" value="FAD/NAD(P)-binding domain"/>
    <property type="match status" value="2"/>
</dbReference>
<evidence type="ECO:0000256" key="1">
    <source>
        <dbReference type="ARBA" id="ARBA00009333"/>
    </source>
</evidence>
<accession>A0A1L9SFH8</accession>
<dbReference type="GeneID" id="34616008"/>
<dbReference type="InterPro" id="IPR023753">
    <property type="entry name" value="FAD/NAD-binding_dom"/>
</dbReference>
<evidence type="ECO:0000313" key="5">
    <source>
        <dbReference type="EMBL" id="OJJ45951.1"/>
    </source>
</evidence>
<gene>
    <name evidence="5" type="ORF">ASPZODRAFT_68844</name>
</gene>
<reference evidence="6" key="1">
    <citation type="journal article" date="2017" name="Genome Biol.">
        <title>Comparative genomics reveals high biological diversity and specific adaptations in the industrially and medically important fungal genus Aspergillus.</title>
        <authorList>
            <person name="de Vries R.P."/>
            <person name="Riley R."/>
            <person name="Wiebenga A."/>
            <person name="Aguilar-Osorio G."/>
            <person name="Amillis S."/>
            <person name="Uchima C.A."/>
            <person name="Anderluh G."/>
            <person name="Asadollahi M."/>
            <person name="Askin M."/>
            <person name="Barry K."/>
            <person name="Battaglia E."/>
            <person name="Bayram O."/>
            <person name="Benocci T."/>
            <person name="Braus-Stromeyer S.A."/>
            <person name="Caldana C."/>
            <person name="Canovas D."/>
            <person name="Cerqueira G.C."/>
            <person name="Chen F."/>
            <person name="Chen W."/>
            <person name="Choi C."/>
            <person name="Clum A."/>
            <person name="Dos Santos R.A."/>
            <person name="Damasio A.R."/>
            <person name="Diallinas G."/>
            <person name="Emri T."/>
            <person name="Fekete E."/>
            <person name="Flipphi M."/>
            <person name="Freyberg S."/>
            <person name="Gallo A."/>
            <person name="Gournas C."/>
            <person name="Habgood R."/>
            <person name="Hainaut M."/>
            <person name="Harispe M.L."/>
            <person name="Henrissat B."/>
            <person name="Hilden K.S."/>
            <person name="Hope R."/>
            <person name="Hossain A."/>
            <person name="Karabika E."/>
            <person name="Karaffa L."/>
            <person name="Karanyi Z."/>
            <person name="Krasevec N."/>
            <person name="Kuo A."/>
            <person name="Kusch H."/>
            <person name="LaButti K."/>
            <person name="Lagendijk E.L."/>
            <person name="Lapidus A."/>
            <person name="Levasseur A."/>
            <person name="Lindquist E."/>
            <person name="Lipzen A."/>
            <person name="Logrieco A.F."/>
            <person name="MacCabe A."/>
            <person name="Maekelae M.R."/>
            <person name="Malavazi I."/>
            <person name="Melin P."/>
            <person name="Meyer V."/>
            <person name="Mielnichuk N."/>
            <person name="Miskei M."/>
            <person name="Molnar A.P."/>
            <person name="Mule G."/>
            <person name="Ngan C.Y."/>
            <person name="Orejas M."/>
            <person name="Orosz E."/>
            <person name="Ouedraogo J.P."/>
            <person name="Overkamp K.M."/>
            <person name="Park H.-S."/>
            <person name="Perrone G."/>
            <person name="Piumi F."/>
            <person name="Punt P.J."/>
            <person name="Ram A.F."/>
            <person name="Ramon A."/>
            <person name="Rauscher S."/>
            <person name="Record E."/>
            <person name="Riano-Pachon D.M."/>
            <person name="Robert V."/>
            <person name="Roehrig J."/>
            <person name="Ruller R."/>
            <person name="Salamov A."/>
            <person name="Salih N.S."/>
            <person name="Samson R.A."/>
            <person name="Sandor E."/>
            <person name="Sanguinetti M."/>
            <person name="Schuetze T."/>
            <person name="Sepcic K."/>
            <person name="Shelest E."/>
            <person name="Sherlock G."/>
            <person name="Sophianopoulou V."/>
            <person name="Squina F.M."/>
            <person name="Sun H."/>
            <person name="Susca A."/>
            <person name="Todd R.B."/>
            <person name="Tsang A."/>
            <person name="Unkles S.E."/>
            <person name="van de Wiele N."/>
            <person name="van Rossen-Uffink D."/>
            <person name="Oliveira J.V."/>
            <person name="Vesth T.C."/>
            <person name="Visser J."/>
            <person name="Yu J.-H."/>
            <person name="Zhou M."/>
            <person name="Andersen M.R."/>
            <person name="Archer D.B."/>
            <person name="Baker S.E."/>
            <person name="Benoit I."/>
            <person name="Brakhage A.A."/>
            <person name="Braus G.H."/>
            <person name="Fischer R."/>
            <person name="Frisvad J.C."/>
            <person name="Goldman G.H."/>
            <person name="Houbraken J."/>
            <person name="Oakley B."/>
            <person name="Pocsi I."/>
            <person name="Scazzocchio C."/>
            <person name="Seiboth B."/>
            <person name="vanKuyk P.A."/>
            <person name="Wortman J."/>
            <person name="Dyer P.S."/>
            <person name="Grigoriev I.V."/>
        </authorList>
    </citation>
    <scope>NUCLEOTIDE SEQUENCE [LARGE SCALE GENOMIC DNA]</scope>
    <source>
        <strain evidence="6">CBS 506.65</strain>
    </source>
</reference>
<dbReference type="InterPro" id="IPR050097">
    <property type="entry name" value="Ferredoxin-NADP_redctase_2"/>
</dbReference>
<evidence type="ECO:0000313" key="6">
    <source>
        <dbReference type="Proteomes" id="UP000184188"/>
    </source>
</evidence>
<dbReference type="PANTHER" id="PTHR48105">
    <property type="entry name" value="THIOREDOXIN REDUCTASE 1-RELATED-RELATED"/>
    <property type="match status" value="1"/>
</dbReference>
<organism evidence="5 6">
    <name type="scientific">Penicilliopsis zonata CBS 506.65</name>
    <dbReference type="NCBI Taxonomy" id="1073090"/>
    <lineage>
        <taxon>Eukaryota</taxon>
        <taxon>Fungi</taxon>
        <taxon>Dikarya</taxon>
        <taxon>Ascomycota</taxon>
        <taxon>Pezizomycotina</taxon>
        <taxon>Eurotiomycetes</taxon>
        <taxon>Eurotiomycetidae</taxon>
        <taxon>Eurotiales</taxon>
        <taxon>Aspergillaceae</taxon>
        <taxon>Penicilliopsis</taxon>
    </lineage>
</organism>
<dbReference type="STRING" id="1073090.A0A1L9SFH8"/>
<keyword evidence="3" id="KW-0560">Oxidoreductase</keyword>
<dbReference type="GO" id="GO:0016491">
    <property type="term" value="F:oxidoreductase activity"/>
    <property type="evidence" value="ECO:0007669"/>
    <property type="project" value="UniProtKB-KW"/>
</dbReference>
<dbReference type="PRINTS" id="PR00368">
    <property type="entry name" value="FADPNR"/>
</dbReference>
<evidence type="ECO:0000256" key="3">
    <source>
        <dbReference type="ARBA" id="ARBA00023002"/>
    </source>
</evidence>
<keyword evidence="2" id="KW-0285">Flavoprotein</keyword>
<dbReference type="GO" id="GO:0097237">
    <property type="term" value="P:cellular response to toxic substance"/>
    <property type="evidence" value="ECO:0007669"/>
    <property type="project" value="UniProtKB-ARBA"/>
</dbReference>
<evidence type="ECO:0000259" key="4">
    <source>
        <dbReference type="Pfam" id="PF07992"/>
    </source>
</evidence>
<dbReference type="VEuPathDB" id="FungiDB:ASPZODRAFT_68844"/>
<dbReference type="PRINTS" id="PR00469">
    <property type="entry name" value="PNDRDTASEII"/>
</dbReference>
<protein>
    <recommendedName>
        <fullName evidence="4">FAD/NAD(P)-binding domain-containing protein</fullName>
    </recommendedName>
</protein>